<proteinExistence type="predicted"/>
<dbReference type="AlphaFoldDB" id="A0A7S8WH94"/>
<name>A0A7S8WH94_ACIBA</name>
<sequence>MEHLKRYFKPQKANNNQYIKNHKNKLYPHLFKKLDLSLTPMHFSFFHS</sequence>
<evidence type="ECO:0000313" key="1">
    <source>
        <dbReference type="EMBL" id="QPF15180.1"/>
    </source>
</evidence>
<gene>
    <name evidence="1" type="ORF">IMO23_16795</name>
</gene>
<protein>
    <submittedName>
        <fullName evidence="1">Uncharacterized protein</fullName>
    </submittedName>
</protein>
<accession>A0A7S8WH94</accession>
<dbReference type="Proteomes" id="UP000594659">
    <property type="component" value="Chromosome"/>
</dbReference>
<dbReference type="EMBL" id="CP062919">
    <property type="protein sequence ID" value="QPF15180.1"/>
    <property type="molecule type" value="Genomic_DNA"/>
</dbReference>
<organism evidence="1 2">
    <name type="scientific">Acinetobacter baumannii</name>
    <dbReference type="NCBI Taxonomy" id="470"/>
    <lineage>
        <taxon>Bacteria</taxon>
        <taxon>Pseudomonadati</taxon>
        <taxon>Pseudomonadota</taxon>
        <taxon>Gammaproteobacteria</taxon>
        <taxon>Moraxellales</taxon>
        <taxon>Moraxellaceae</taxon>
        <taxon>Acinetobacter</taxon>
        <taxon>Acinetobacter calcoaceticus/baumannii complex</taxon>
    </lineage>
</organism>
<evidence type="ECO:0000313" key="2">
    <source>
        <dbReference type="Proteomes" id="UP000594659"/>
    </source>
</evidence>
<reference evidence="1 2" key="1">
    <citation type="submission" date="2020-09" db="EMBL/GenBank/DDBJ databases">
        <title>Resistance determinants and their genetic context in bacteria from a longitudinal study of pigs reared under conventional and antibiotic-free husbandry practices.</title>
        <authorList>
            <person name="Poulin-Laprade D."/>
            <person name="Brouard J.-S."/>
            <person name="Gagnon N."/>
            <person name="Turcotte A."/>
            <person name="Langlois A."/>
            <person name="Matte J.J."/>
            <person name="Carrillo C.D."/>
            <person name="Zaheer R."/>
            <person name="McAllister T."/>
            <person name="Topp E."/>
            <person name="Talbot G."/>
        </authorList>
    </citation>
    <scope>NUCLEOTIDE SEQUENCE [LARGE SCALE GENOMIC DNA]</scope>
    <source>
        <strain evidence="1 2">Res13-Abat-PEA21-P4-01-A</strain>
    </source>
</reference>